<dbReference type="RefSeq" id="WP_012165969.1">
    <property type="nucleotide sequence ID" value="NC_009925.1"/>
</dbReference>
<dbReference type="KEGG" id="amr:AM1_5812"/>
<dbReference type="Pfam" id="PF02830">
    <property type="entry name" value="V4R"/>
    <property type="match status" value="1"/>
</dbReference>
<dbReference type="eggNOG" id="COG1719">
    <property type="taxonomic scope" value="Bacteria"/>
</dbReference>
<dbReference type="SUPFAM" id="SSF111126">
    <property type="entry name" value="Ligand-binding domain in the NO signalling and Golgi transport"/>
    <property type="match status" value="1"/>
</dbReference>
<dbReference type="Gene3D" id="3.30.1380.20">
    <property type="entry name" value="Trafficking protein particle complex subunit 3"/>
    <property type="match status" value="1"/>
</dbReference>
<dbReference type="InterPro" id="IPR004096">
    <property type="entry name" value="V4R"/>
</dbReference>
<dbReference type="SMART" id="SM00989">
    <property type="entry name" value="V4R"/>
    <property type="match status" value="1"/>
</dbReference>
<dbReference type="EMBL" id="CP000828">
    <property type="protein sequence ID" value="ABW30756.1"/>
    <property type="molecule type" value="Genomic_DNA"/>
</dbReference>
<dbReference type="AlphaFoldDB" id="B0C0G3"/>
<dbReference type="STRING" id="329726.AM1_5812"/>
<organism evidence="2 3">
    <name type="scientific">Acaryochloris marina (strain MBIC 11017)</name>
    <dbReference type="NCBI Taxonomy" id="329726"/>
    <lineage>
        <taxon>Bacteria</taxon>
        <taxon>Bacillati</taxon>
        <taxon>Cyanobacteriota</taxon>
        <taxon>Cyanophyceae</taxon>
        <taxon>Acaryochloridales</taxon>
        <taxon>Acaryochloridaceae</taxon>
        <taxon>Acaryochloris</taxon>
    </lineage>
</organism>
<accession>B0C0G3</accession>
<dbReference type="HOGENOM" id="CLU_106284_0_0_3"/>
<dbReference type="InterPro" id="IPR024096">
    <property type="entry name" value="NO_sig/Golgi_transp_ligand-bd"/>
</dbReference>
<evidence type="ECO:0000313" key="3">
    <source>
        <dbReference type="Proteomes" id="UP000000268"/>
    </source>
</evidence>
<feature type="domain" description="4-vinyl reductase 4VR" evidence="1">
    <location>
        <begin position="129"/>
        <end position="191"/>
    </location>
</feature>
<name>B0C0G3_ACAM1</name>
<evidence type="ECO:0000313" key="2">
    <source>
        <dbReference type="EMBL" id="ABW30756.1"/>
    </source>
</evidence>
<proteinExistence type="predicted"/>
<reference evidence="2 3" key="1">
    <citation type="journal article" date="2008" name="Proc. Natl. Acad. Sci. U.S.A.">
        <title>Niche adaptation and genome expansion in the chlorophyll d-producing cyanobacterium Acaryochloris marina.</title>
        <authorList>
            <person name="Swingley W.D."/>
            <person name="Chen M."/>
            <person name="Cheung P.C."/>
            <person name="Conrad A.L."/>
            <person name="Dejesa L.C."/>
            <person name="Hao J."/>
            <person name="Honchak B.M."/>
            <person name="Karbach L.E."/>
            <person name="Kurdoglu A."/>
            <person name="Lahiri S."/>
            <person name="Mastrian S.D."/>
            <person name="Miyashita H."/>
            <person name="Page L."/>
            <person name="Ramakrishna P."/>
            <person name="Satoh S."/>
            <person name="Sattley W.M."/>
            <person name="Shimada Y."/>
            <person name="Taylor H.L."/>
            <person name="Tomo T."/>
            <person name="Tsuchiya T."/>
            <person name="Wang Z.T."/>
            <person name="Raymond J."/>
            <person name="Mimuro M."/>
            <person name="Blankenship R.E."/>
            <person name="Touchman J.W."/>
        </authorList>
    </citation>
    <scope>NUCLEOTIDE SEQUENCE [LARGE SCALE GENOMIC DNA]</scope>
    <source>
        <strain evidence="3">MBIC 11017</strain>
    </source>
</reference>
<dbReference type="PANTHER" id="PTHR35090">
    <property type="entry name" value="DNA-DIRECTED RNA POLYMERASE SUBUNIT I"/>
    <property type="match status" value="1"/>
</dbReference>
<dbReference type="OrthoDB" id="421300at2"/>
<protein>
    <submittedName>
        <fullName evidence="2">V4R domain protein, putative</fullName>
    </submittedName>
</protein>
<keyword evidence="3" id="KW-1185">Reference proteome</keyword>
<evidence type="ECO:0000259" key="1">
    <source>
        <dbReference type="SMART" id="SM00989"/>
    </source>
</evidence>
<gene>
    <name evidence="2" type="ordered locus">AM1_5812</name>
</gene>
<sequence>MLAAEKLINQHIPGNYFAPEHYVQGDTELGLIENREGARLIALPETFLNALNQSLEHEVGPAADVVLKQCGRWWGKNFYRRFTSEVSQYYGKTLAEMEMVEFLQSLKECWKTYGWGLIDFDFGAYSQGFLVVKTQYSAFAKTRNVQDRPSCLIEVGLLSAFFSQLTGRELDGVQTSCESMQAEWNYFILGLPERVKVAQAWLAEAQDHDTILARLCTAQPGTVAS</sequence>
<dbReference type="Proteomes" id="UP000000268">
    <property type="component" value="Chromosome"/>
</dbReference>
<dbReference type="PANTHER" id="PTHR35090:SF1">
    <property type="entry name" value="SLR0144 PROTEIN"/>
    <property type="match status" value="1"/>
</dbReference>